<dbReference type="Gene3D" id="1.10.10.10">
    <property type="entry name" value="Winged helix-like DNA-binding domain superfamily/Winged helix DNA-binding domain"/>
    <property type="match status" value="1"/>
</dbReference>
<evidence type="ECO:0000259" key="8">
    <source>
        <dbReference type="PROSITE" id="PS51372"/>
    </source>
</evidence>
<organism evidence="9 10">
    <name type="scientific">Lentibacillus salicampi</name>
    <dbReference type="NCBI Taxonomy" id="175306"/>
    <lineage>
        <taxon>Bacteria</taxon>
        <taxon>Bacillati</taxon>
        <taxon>Bacillota</taxon>
        <taxon>Bacilli</taxon>
        <taxon>Bacillales</taxon>
        <taxon>Bacillaceae</taxon>
        <taxon>Lentibacillus</taxon>
    </lineage>
</organism>
<keyword evidence="1" id="KW-0808">Transferase</keyword>
<name>A0A4Y9AFV9_9BACI</name>
<dbReference type="Pfam" id="PF00874">
    <property type="entry name" value="PRD"/>
    <property type="match status" value="2"/>
</dbReference>
<protein>
    <submittedName>
        <fullName evidence="9">PRD domain-containing protein</fullName>
    </submittedName>
</protein>
<keyword evidence="4" id="KW-0010">Activator</keyword>
<dbReference type="InterPro" id="IPR013011">
    <property type="entry name" value="PTS_EIIB_2"/>
</dbReference>
<dbReference type="Pfam" id="PF05043">
    <property type="entry name" value="Mga"/>
    <property type="match status" value="1"/>
</dbReference>
<dbReference type="Proteomes" id="UP000298484">
    <property type="component" value="Unassembled WGS sequence"/>
</dbReference>
<dbReference type="PROSITE" id="PS51099">
    <property type="entry name" value="PTS_EIIB_TYPE_2"/>
    <property type="match status" value="1"/>
</dbReference>
<dbReference type="Gene3D" id="1.10.1790.10">
    <property type="entry name" value="PRD domain"/>
    <property type="match status" value="2"/>
</dbReference>
<feature type="domain" description="PRD" evidence="8">
    <location>
        <begin position="225"/>
        <end position="330"/>
    </location>
</feature>
<feature type="domain" description="PTS EIIB type-2" evidence="7">
    <location>
        <begin position="448"/>
        <end position="540"/>
    </location>
</feature>
<evidence type="ECO:0000313" key="9">
    <source>
        <dbReference type="EMBL" id="TFJ93281.1"/>
    </source>
</evidence>
<dbReference type="InterPro" id="IPR036388">
    <property type="entry name" value="WH-like_DNA-bd_sf"/>
</dbReference>
<dbReference type="PANTHER" id="PTHR30185">
    <property type="entry name" value="CRYPTIC BETA-GLUCOSIDE BGL OPERON ANTITERMINATOR"/>
    <property type="match status" value="1"/>
</dbReference>
<feature type="domain" description="PTS EIIA type-2" evidence="6">
    <location>
        <begin position="568"/>
        <end position="712"/>
    </location>
</feature>
<dbReference type="GO" id="GO:0006355">
    <property type="term" value="P:regulation of DNA-templated transcription"/>
    <property type="evidence" value="ECO:0007669"/>
    <property type="project" value="InterPro"/>
</dbReference>
<proteinExistence type="predicted"/>
<reference evidence="9 10" key="1">
    <citation type="submission" date="2019-03" db="EMBL/GenBank/DDBJ databases">
        <title>Genome sequence of Lentibacillus salicampi ATCC BAA-719.</title>
        <authorList>
            <person name="Maclea K.S."/>
            <person name="Simoes Junior M."/>
        </authorList>
    </citation>
    <scope>NUCLEOTIDE SEQUENCE [LARGE SCALE GENOMIC DNA]</scope>
    <source>
        <strain evidence="9 10">ATCC BAA-719</strain>
    </source>
</reference>
<feature type="domain" description="PRD" evidence="8">
    <location>
        <begin position="336"/>
        <end position="443"/>
    </location>
</feature>
<evidence type="ECO:0000256" key="1">
    <source>
        <dbReference type="ARBA" id="ARBA00022679"/>
    </source>
</evidence>
<keyword evidence="10" id="KW-1185">Reference proteome</keyword>
<dbReference type="InterPro" id="IPR036634">
    <property type="entry name" value="PRD_sf"/>
</dbReference>
<dbReference type="Pfam" id="PF00359">
    <property type="entry name" value="PTS_EIIA_2"/>
    <property type="match status" value="1"/>
</dbReference>
<accession>A0A4Y9AFV9</accession>
<dbReference type="SUPFAM" id="SSF52794">
    <property type="entry name" value="PTS system IIB component-like"/>
    <property type="match status" value="1"/>
</dbReference>
<dbReference type="SUPFAM" id="SSF63520">
    <property type="entry name" value="PTS-regulatory domain, PRD"/>
    <property type="match status" value="2"/>
</dbReference>
<dbReference type="Gene3D" id="3.40.930.10">
    <property type="entry name" value="Mannitol-specific EII, Chain A"/>
    <property type="match status" value="1"/>
</dbReference>
<gene>
    <name evidence="9" type="ORF">E4U82_08085</name>
</gene>
<dbReference type="Pfam" id="PF02302">
    <property type="entry name" value="PTS_IIB"/>
    <property type="match status" value="1"/>
</dbReference>
<dbReference type="InterPro" id="IPR050661">
    <property type="entry name" value="BglG_antiterminators"/>
</dbReference>
<dbReference type="InterPro" id="IPR011608">
    <property type="entry name" value="PRD"/>
</dbReference>
<keyword evidence="3" id="KW-0805">Transcription regulation</keyword>
<evidence type="ECO:0000259" key="6">
    <source>
        <dbReference type="PROSITE" id="PS51094"/>
    </source>
</evidence>
<dbReference type="Gene3D" id="3.40.50.2300">
    <property type="match status" value="1"/>
</dbReference>
<dbReference type="SUPFAM" id="SSF55804">
    <property type="entry name" value="Phoshotransferase/anion transport protein"/>
    <property type="match status" value="1"/>
</dbReference>
<keyword evidence="5" id="KW-0804">Transcription</keyword>
<sequence>MMNRKAVPFETERMAGMEQSLFLNSRQKEVLRALMNDQKPISYKSLSEYFKLSVRTLQREVKSLTPILNRYHVKISKKMGSGLQLQGSDDNIRKLKVHLQDAKVMTTYSPEERQEGIAYDLLLSNAPLKTDYFSVKFGVSAATIAYDLDKIRAGFEECGITLERAPGIGIFIDGTEQQRRTLLSRLLHKDITFEDWLAFFQKPASDKILYGKLGSIIRNRLLKFVQTDKISDVDRVLNEVLDKQSDIVLTDRNYVNLIIHIVLSMERIQSGKIIEQTNLSEWQPMDSDTLLLAEKIVNHLEQLFSVTFPEIETKYISLHLAGAKVSAETTEADDGGEEFKWIELTQSFIRSIEHDLNTSFEGDKLLFDGLVSHFVPVLNRLKYQLQIHNPMLAKIKENYPDVYAACENACALLTEKTGYPIPEDEIGYLTMHVGASVLRIESYANETYKAVVVCASGLGTSMYLSTKIRSEIPNLKVTAVISVNELTEWLQNDHDADIIISTVNLPVKSDIDVEIVSPILNTDDVSRIRNSLVSTIHTEEKHPAVSETNSDAEESNSLLSLAASGECMMHILRGFRVHEHVTVASDRISSLLVHLEDTEAVSDLNRLIADIKEREQQGGFILDELAMLHTKSKGVTAPLATVFRTEEPVPWYNDSGDKQNVTVIILLVVPAEAPEEYMKMISEIPASFIDEAFLNGIISGEVHEVKRLLEEVLTGSFKQRITSVSKGL</sequence>
<dbReference type="InterPro" id="IPR007737">
    <property type="entry name" value="Mga_HTH"/>
</dbReference>
<dbReference type="InterPro" id="IPR016152">
    <property type="entry name" value="PTrfase/Anion_transptr"/>
</dbReference>
<dbReference type="InterPro" id="IPR036095">
    <property type="entry name" value="PTS_EIIB-like_sf"/>
</dbReference>
<dbReference type="CDD" id="cd05568">
    <property type="entry name" value="PTS_IIB_bgl_like"/>
    <property type="match status" value="1"/>
</dbReference>
<dbReference type="GO" id="GO:0008982">
    <property type="term" value="F:protein-N(PI)-phosphohistidine-sugar phosphotransferase activity"/>
    <property type="evidence" value="ECO:0007669"/>
    <property type="project" value="InterPro"/>
</dbReference>
<evidence type="ECO:0000256" key="2">
    <source>
        <dbReference type="ARBA" id="ARBA00022737"/>
    </source>
</evidence>
<evidence type="ECO:0000313" key="10">
    <source>
        <dbReference type="Proteomes" id="UP000298484"/>
    </source>
</evidence>
<evidence type="ECO:0000256" key="3">
    <source>
        <dbReference type="ARBA" id="ARBA00023015"/>
    </source>
</evidence>
<evidence type="ECO:0000256" key="4">
    <source>
        <dbReference type="ARBA" id="ARBA00023159"/>
    </source>
</evidence>
<dbReference type="InterPro" id="IPR002178">
    <property type="entry name" value="PTS_EIIA_type-2_dom"/>
</dbReference>
<dbReference type="GO" id="GO:0009401">
    <property type="term" value="P:phosphoenolpyruvate-dependent sugar phosphotransferase system"/>
    <property type="evidence" value="ECO:0007669"/>
    <property type="project" value="InterPro"/>
</dbReference>
<dbReference type="InterPro" id="IPR003501">
    <property type="entry name" value="PTS_EIIB_2/3"/>
</dbReference>
<comment type="caution">
    <text evidence="9">The sequence shown here is derived from an EMBL/GenBank/DDBJ whole genome shotgun (WGS) entry which is preliminary data.</text>
</comment>
<dbReference type="OrthoDB" id="3175596at2"/>
<evidence type="ECO:0000256" key="5">
    <source>
        <dbReference type="ARBA" id="ARBA00023163"/>
    </source>
</evidence>
<evidence type="ECO:0000259" key="7">
    <source>
        <dbReference type="PROSITE" id="PS51099"/>
    </source>
</evidence>
<dbReference type="AlphaFoldDB" id="A0A4Y9AFV9"/>
<dbReference type="PANTHER" id="PTHR30185:SF18">
    <property type="entry name" value="TRANSCRIPTIONAL REGULATOR MTLR"/>
    <property type="match status" value="1"/>
</dbReference>
<keyword evidence="2" id="KW-0677">Repeat</keyword>
<dbReference type="PROSITE" id="PS51094">
    <property type="entry name" value="PTS_EIIA_TYPE_2"/>
    <property type="match status" value="1"/>
</dbReference>
<dbReference type="EMBL" id="SRHY01000008">
    <property type="protein sequence ID" value="TFJ93281.1"/>
    <property type="molecule type" value="Genomic_DNA"/>
</dbReference>
<dbReference type="PROSITE" id="PS51372">
    <property type="entry name" value="PRD_2"/>
    <property type="match status" value="2"/>
</dbReference>